<proteinExistence type="predicted"/>
<feature type="compositionally biased region" description="Pro residues" evidence="1">
    <location>
        <begin position="42"/>
        <end position="52"/>
    </location>
</feature>
<evidence type="ECO:0000256" key="1">
    <source>
        <dbReference type="SAM" id="MobiDB-lite"/>
    </source>
</evidence>
<feature type="region of interest" description="Disordered" evidence="1">
    <location>
        <begin position="103"/>
        <end position="143"/>
    </location>
</feature>
<feature type="compositionally biased region" description="Pro residues" evidence="1">
    <location>
        <begin position="133"/>
        <end position="143"/>
    </location>
</feature>
<protein>
    <submittedName>
        <fullName evidence="2">Uncharacterized protein</fullName>
    </submittedName>
</protein>
<reference evidence="2" key="1">
    <citation type="submission" date="2014-09" db="EMBL/GenBank/DDBJ databases">
        <authorList>
            <person name="Magalhaes I.L.F."/>
            <person name="Oliveira U."/>
            <person name="Santos F.R."/>
            <person name="Vidigal T.H.D.A."/>
            <person name="Brescovit A.D."/>
            <person name="Santos A.J."/>
        </authorList>
    </citation>
    <scope>NUCLEOTIDE SEQUENCE</scope>
    <source>
        <tissue evidence="2">Shoot tissue taken approximately 20 cm above the soil surface</tissue>
    </source>
</reference>
<dbReference type="AlphaFoldDB" id="A0A0A8XRH1"/>
<name>A0A0A8XRH1_ARUDO</name>
<sequence length="143" mass="15273">MSLSLTFSPSPPRLRKVPRRASAVQRTTNHAPPQPSGTRPSSPRPSPSPSVPPRHHPSASSPLAPVPPPPAKLFLFLSTVHLQRHGDANVGHQRECVQVLLGLERPRRHRRRGGAGSGCRGRRLPPGVCGPRPRTPPAPSAAA</sequence>
<organism evidence="2">
    <name type="scientific">Arundo donax</name>
    <name type="common">Giant reed</name>
    <name type="synonym">Donax arundinaceus</name>
    <dbReference type="NCBI Taxonomy" id="35708"/>
    <lineage>
        <taxon>Eukaryota</taxon>
        <taxon>Viridiplantae</taxon>
        <taxon>Streptophyta</taxon>
        <taxon>Embryophyta</taxon>
        <taxon>Tracheophyta</taxon>
        <taxon>Spermatophyta</taxon>
        <taxon>Magnoliopsida</taxon>
        <taxon>Liliopsida</taxon>
        <taxon>Poales</taxon>
        <taxon>Poaceae</taxon>
        <taxon>PACMAD clade</taxon>
        <taxon>Arundinoideae</taxon>
        <taxon>Arundineae</taxon>
        <taxon>Arundo</taxon>
    </lineage>
</organism>
<reference evidence="2" key="2">
    <citation type="journal article" date="2015" name="Data Brief">
        <title>Shoot transcriptome of the giant reed, Arundo donax.</title>
        <authorList>
            <person name="Barrero R.A."/>
            <person name="Guerrero F.D."/>
            <person name="Moolhuijzen P."/>
            <person name="Goolsby J.A."/>
            <person name="Tidwell J."/>
            <person name="Bellgard S.E."/>
            <person name="Bellgard M.I."/>
        </authorList>
    </citation>
    <scope>NUCLEOTIDE SEQUENCE</scope>
    <source>
        <tissue evidence="2">Shoot tissue taken approximately 20 cm above the soil surface</tissue>
    </source>
</reference>
<dbReference type="EMBL" id="GBRH01282517">
    <property type="protein sequence ID" value="JAD15378.1"/>
    <property type="molecule type" value="Transcribed_RNA"/>
</dbReference>
<evidence type="ECO:0000313" key="2">
    <source>
        <dbReference type="EMBL" id="JAD15378.1"/>
    </source>
</evidence>
<feature type="region of interest" description="Disordered" evidence="1">
    <location>
        <begin position="1"/>
        <end position="71"/>
    </location>
</feature>
<accession>A0A0A8XRH1</accession>